<proteinExistence type="predicted"/>
<dbReference type="PROSITE" id="PS50943">
    <property type="entry name" value="HTH_CROC1"/>
    <property type="match status" value="1"/>
</dbReference>
<dbReference type="AlphaFoldDB" id="A0A243R3F3"/>
<dbReference type="InterPro" id="IPR001387">
    <property type="entry name" value="Cro/C1-type_HTH"/>
</dbReference>
<dbReference type="Pfam" id="PF01381">
    <property type="entry name" value="HTH_3"/>
    <property type="match status" value="1"/>
</dbReference>
<feature type="domain" description="HTH cro/C1-type" evidence="1">
    <location>
        <begin position="63"/>
        <end position="119"/>
    </location>
</feature>
<comment type="caution">
    <text evidence="2">The sequence shown here is derived from an EMBL/GenBank/DDBJ whole genome shotgun (WGS) entry which is preliminary data.</text>
</comment>
<dbReference type="SMART" id="SM00530">
    <property type="entry name" value="HTH_XRE"/>
    <property type="match status" value="1"/>
</dbReference>
<dbReference type="EMBL" id="NGFP01000283">
    <property type="protein sequence ID" value="OUC88127.1"/>
    <property type="molecule type" value="Genomic_DNA"/>
</dbReference>
<reference evidence="2 3" key="1">
    <citation type="submission" date="2017-05" db="EMBL/GenBank/DDBJ databases">
        <title>Biotechnological potential of actinobacteria isolated from South African environments.</title>
        <authorList>
            <person name="Le Roes-Hill M."/>
            <person name="Prins A."/>
            <person name="Durrell K.A."/>
        </authorList>
    </citation>
    <scope>NUCLEOTIDE SEQUENCE [LARGE SCALE GENOMIC DNA]</scope>
    <source>
        <strain evidence="2">M26</strain>
    </source>
</reference>
<gene>
    <name evidence="2" type="ORF">CA984_37845</name>
</gene>
<dbReference type="Pfam" id="PF19054">
    <property type="entry name" value="DUF5753"/>
    <property type="match status" value="1"/>
</dbReference>
<sequence>MRRPGRRTVLAMCSQFREPLTQSEELPGQWAVHGANRREELRMTIPPELDPRLSPRTQFGIELRKFRLLSGFTQRKLCAVIHLSISQLSMIENGHRAPSLDLARKVDEVLGLGTALTDLLDRLNRTAAQLPRWFRPWLEFEREAETLHTWELSMVPGLLQVEGYARALIGNEPGVGREQAEERVAARLERQEILKRPKPPMMWVVLDESVLHRPVGSPEVMKHQLQHLLEIGKSPCVSLQILPYTAYGTVGLLGGFVIADMPKGAPSMAYIDSQSTEDRVSARSEEVKGLAFRHGVIRVDALSRRDSLGMIKETMRRWTT</sequence>
<dbReference type="Gene3D" id="1.10.260.40">
    <property type="entry name" value="lambda repressor-like DNA-binding domains"/>
    <property type="match status" value="1"/>
</dbReference>
<dbReference type="GO" id="GO:0003677">
    <property type="term" value="F:DNA binding"/>
    <property type="evidence" value="ECO:0007669"/>
    <property type="project" value="InterPro"/>
</dbReference>
<evidence type="ECO:0000313" key="2">
    <source>
        <dbReference type="EMBL" id="OUC88127.1"/>
    </source>
</evidence>
<evidence type="ECO:0000313" key="3">
    <source>
        <dbReference type="Proteomes" id="UP000194761"/>
    </source>
</evidence>
<dbReference type="InterPro" id="IPR043917">
    <property type="entry name" value="DUF5753"/>
</dbReference>
<keyword evidence="3" id="KW-1185">Reference proteome</keyword>
<accession>A0A243R3F3</accession>
<name>A0A243R3F3_9ACTN</name>
<evidence type="ECO:0000259" key="1">
    <source>
        <dbReference type="PROSITE" id="PS50943"/>
    </source>
</evidence>
<dbReference type="SUPFAM" id="SSF47413">
    <property type="entry name" value="lambda repressor-like DNA-binding domains"/>
    <property type="match status" value="1"/>
</dbReference>
<dbReference type="Proteomes" id="UP000194761">
    <property type="component" value="Unassembled WGS sequence"/>
</dbReference>
<organism evidence="2 3">
    <name type="scientific">Streptosporangium minutum</name>
    <dbReference type="NCBI Taxonomy" id="569862"/>
    <lineage>
        <taxon>Bacteria</taxon>
        <taxon>Bacillati</taxon>
        <taxon>Actinomycetota</taxon>
        <taxon>Actinomycetes</taxon>
        <taxon>Streptosporangiales</taxon>
        <taxon>Streptosporangiaceae</taxon>
        <taxon>Streptosporangium</taxon>
    </lineage>
</organism>
<dbReference type="CDD" id="cd00093">
    <property type="entry name" value="HTH_XRE"/>
    <property type="match status" value="1"/>
</dbReference>
<dbReference type="InterPro" id="IPR010982">
    <property type="entry name" value="Lambda_DNA-bd_dom_sf"/>
</dbReference>
<protein>
    <recommendedName>
        <fullName evidence="1">HTH cro/C1-type domain-containing protein</fullName>
    </recommendedName>
</protein>